<dbReference type="STRING" id="414048.SAMN04489864_10676"/>
<dbReference type="EMBL" id="FOPP01000006">
    <property type="protein sequence ID" value="SFH17679.1"/>
    <property type="molecule type" value="Genomic_DNA"/>
</dbReference>
<keyword evidence="2" id="KW-1185">Reference proteome</keyword>
<proteinExistence type="predicted"/>
<gene>
    <name evidence="1" type="ORF">SAMN04489864_10676</name>
</gene>
<evidence type="ECO:0000313" key="1">
    <source>
        <dbReference type="EMBL" id="SFH17679.1"/>
    </source>
</evidence>
<protein>
    <recommendedName>
        <fullName evidence="3">Sensor of ECF-type sigma factor</fullName>
    </recommendedName>
</protein>
<dbReference type="AlphaFoldDB" id="A0A1I2XX64"/>
<organism evidence="1 2">
    <name type="scientific">Pedobacter insulae</name>
    <dbReference type="NCBI Taxonomy" id="414048"/>
    <lineage>
        <taxon>Bacteria</taxon>
        <taxon>Pseudomonadati</taxon>
        <taxon>Bacteroidota</taxon>
        <taxon>Sphingobacteriia</taxon>
        <taxon>Sphingobacteriales</taxon>
        <taxon>Sphingobacteriaceae</taxon>
        <taxon>Pedobacter</taxon>
    </lineage>
</organism>
<name>A0A1I2XX64_9SPHI</name>
<evidence type="ECO:0000313" key="2">
    <source>
        <dbReference type="Proteomes" id="UP000199666"/>
    </source>
</evidence>
<sequence>MISMYLNSKTQNIGYSSKAIVMIKSLLLILSFCFLAINSFAQGGQRFDNEKIEAFKVTFFTQKLGLSVDEAKLFWPIYNDYQREQNSLRRDHMQKMISFRKVQDIDEMTDAEVQALINNDFDFKQRGLYIEKKYYNKLKLSLPIKTVGKFYRAQEAFKRELLNQFRNGGVKKDN</sequence>
<accession>A0A1I2XX64</accession>
<dbReference type="Proteomes" id="UP000199666">
    <property type="component" value="Unassembled WGS sequence"/>
</dbReference>
<evidence type="ECO:0008006" key="3">
    <source>
        <dbReference type="Google" id="ProtNLM"/>
    </source>
</evidence>
<reference evidence="1 2" key="1">
    <citation type="submission" date="2016-10" db="EMBL/GenBank/DDBJ databases">
        <authorList>
            <person name="de Groot N.N."/>
        </authorList>
    </citation>
    <scope>NUCLEOTIDE SEQUENCE [LARGE SCALE GENOMIC DNA]</scope>
    <source>
        <strain evidence="1 2">DSM 18684</strain>
    </source>
</reference>